<dbReference type="EMBL" id="GGFL01011528">
    <property type="protein sequence ID" value="MBW75706.1"/>
    <property type="molecule type" value="Transcribed_RNA"/>
</dbReference>
<reference evidence="1" key="1">
    <citation type="submission" date="2018-01" db="EMBL/GenBank/DDBJ databases">
        <title>An insight into the sialome of Amazonian anophelines.</title>
        <authorList>
            <person name="Ribeiro J.M."/>
            <person name="Scarpassa V."/>
            <person name="Calvo E."/>
        </authorList>
    </citation>
    <scope>NUCLEOTIDE SEQUENCE</scope>
</reference>
<dbReference type="AlphaFoldDB" id="A0A2M4DDS9"/>
<name>A0A2M4DDS9_ANODA</name>
<organism evidence="1">
    <name type="scientific">Anopheles darlingi</name>
    <name type="common">Mosquito</name>
    <dbReference type="NCBI Taxonomy" id="43151"/>
    <lineage>
        <taxon>Eukaryota</taxon>
        <taxon>Metazoa</taxon>
        <taxon>Ecdysozoa</taxon>
        <taxon>Arthropoda</taxon>
        <taxon>Hexapoda</taxon>
        <taxon>Insecta</taxon>
        <taxon>Pterygota</taxon>
        <taxon>Neoptera</taxon>
        <taxon>Endopterygota</taxon>
        <taxon>Diptera</taxon>
        <taxon>Nematocera</taxon>
        <taxon>Culicoidea</taxon>
        <taxon>Culicidae</taxon>
        <taxon>Anophelinae</taxon>
        <taxon>Anopheles</taxon>
    </lineage>
</organism>
<proteinExistence type="predicted"/>
<accession>A0A2M4DDS9</accession>
<protein>
    <submittedName>
        <fullName evidence="1">Putative secreted protein</fullName>
    </submittedName>
</protein>
<sequence length="107" mass="11105">MLRGGTTTYLYLGFAVSTIGFITPRQHRSWSGEPAAAASAAAGVATVGEPSCSHVATSLLSGTGEASATMTIRHAAMMVSSNKNTSNLFPIMFDHSDGMPRVPVHGH</sequence>
<evidence type="ECO:0000313" key="1">
    <source>
        <dbReference type="EMBL" id="MBW75706.1"/>
    </source>
</evidence>